<evidence type="ECO:0000256" key="1">
    <source>
        <dbReference type="SAM" id="MobiDB-lite"/>
    </source>
</evidence>
<protein>
    <submittedName>
        <fullName evidence="2">Uncharacterized protein</fullName>
    </submittedName>
</protein>
<name>A0A2S8HGF7_9PSED</name>
<evidence type="ECO:0000313" key="3">
    <source>
        <dbReference type="Proteomes" id="UP000239687"/>
    </source>
</evidence>
<evidence type="ECO:0000313" key="2">
    <source>
        <dbReference type="EMBL" id="PQP01594.1"/>
    </source>
</evidence>
<gene>
    <name evidence="2" type="ORF">C5612_19775</name>
</gene>
<accession>A0A2S8HGF7</accession>
<dbReference type="Proteomes" id="UP000239687">
    <property type="component" value="Unassembled WGS sequence"/>
</dbReference>
<feature type="compositionally biased region" description="Polar residues" evidence="1">
    <location>
        <begin position="19"/>
        <end position="32"/>
    </location>
</feature>
<organism evidence="2 3">
    <name type="scientific">Pseudomonas frederiksbergensis</name>
    <dbReference type="NCBI Taxonomy" id="104087"/>
    <lineage>
        <taxon>Bacteria</taxon>
        <taxon>Pseudomonadati</taxon>
        <taxon>Pseudomonadota</taxon>
        <taxon>Gammaproteobacteria</taxon>
        <taxon>Pseudomonadales</taxon>
        <taxon>Pseudomonadaceae</taxon>
        <taxon>Pseudomonas</taxon>
    </lineage>
</organism>
<reference evidence="2 3" key="1">
    <citation type="submission" date="2018-02" db="EMBL/GenBank/DDBJ databases">
        <title>Draft genome sequencing of Pseudomonas frederiksbergensis 11-D3.</title>
        <authorList>
            <person name="Zheng B.-X."/>
        </authorList>
    </citation>
    <scope>NUCLEOTIDE SEQUENCE [LARGE SCALE GENOMIC DNA]</scope>
    <source>
        <strain evidence="2 3">11-D3</strain>
    </source>
</reference>
<comment type="caution">
    <text evidence="2">The sequence shown here is derived from an EMBL/GenBank/DDBJ whole genome shotgun (WGS) entry which is preliminary data.</text>
</comment>
<dbReference type="AlphaFoldDB" id="A0A2S8HGF7"/>
<proteinExistence type="predicted"/>
<dbReference type="EMBL" id="PUIN01000011">
    <property type="protein sequence ID" value="PQP01594.1"/>
    <property type="molecule type" value="Genomic_DNA"/>
</dbReference>
<feature type="region of interest" description="Disordered" evidence="1">
    <location>
        <begin position="1"/>
        <end position="40"/>
    </location>
</feature>
<sequence length="59" mass="6489">MTTVPIDESSAAEAAQRLPLQQSSSGVTSPELQRQEELQPDVVSVEPPVIVWRSLMLEQ</sequence>